<evidence type="ECO:0000259" key="3">
    <source>
        <dbReference type="PROSITE" id="PS50240"/>
    </source>
</evidence>
<gene>
    <name evidence="4" type="ORF">PVAND_001847</name>
</gene>
<dbReference type="PROSITE" id="PS50240">
    <property type="entry name" value="TRYPSIN_DOM"/>
    <property type="match status" value="1"/>
</dbReference>
<accession>A0A9J6BP58</accession>
<dbReference type="Proteomes" id="UP001107558">
    <property type="component" value="Chromosome 3"/>
</dbReference>
<reference evidence="4" key="1">
    <citation type="submission" date="2021-03" db="EMBL/GenBank/DDBJ databases">
        <title>Chromosome level genome of the anhydrobiotic midge Polypedilum vanderplanki.</title>
        <authorList>
            <person name="Yoshida Y."/>
            <person name="Kikawada T."/>
            <person name="Gusev O."/>
        </authorList>
    </citation>
    <scope>NUCLEOTIDE SEQUENCE</scope>
    <source>
        <strain evidence="4">NIAS01</strain>
        <tissue evidence="4">Whole body or cell culture</tissue>
    </source>
</reference>
<keyword evidence="5" id="KW-1185">Reference proteome</keyword>
<dbReference type="GO" id="GO:0006508">
    <property type="term" value="P:proteolysis"/>
    <property type="evidence" value="ECO:0007669"/>
    <property type="project" value="InterPro"/>
</dbReference>
<protein>
    <recommendedName>
        <fullName evidence="3">Peptidase S1 domain-containing protein</fullName>
    </recommendedName>
</protein>
<name>A0A9J6BP58_POLVA</name>
<dbReference type="Gene3D" id="2.40.10.10">
    <property type="entry name" value="Trypsin-like serine proteases"/>
    <property type="match status" value="2"/>
</dbReference>
<dbReference type="SUPFAM" id="SSF50494">
    <property type="entry name" value="Trypsin-like serine proteases"/>
    <property type="match status" value="1"/>
</dbReference>
<proteinExistence type="inferred from homology"/>
<feature type="chain" id="PRO_5039925586" description="Peptidase S1 domain-containing protein" evidence="2">
    <location>
        <begin position="17"/>
        <end position="277"/>
    </location>
</feature>
<sequence length="277" mass="31891">MLLFLLLFCIIKYSSQECGIAITSNFTNKIHFPWIAEIFSKVNKTETGNDKRLCGSTIISAFYAITASHCFQEKNSDYKRSFDEVYLLANIIDLKQIDETYRIELKEVIIHPKWNVKNSKYEGDITLLQFKDNLSFNENIQPICLSYEGIEKIPLGKVISFIDLEKDDPGYYNHHYDKIHNYAQLFEMSIRSECTVSQPRFNEIATNKTFCAGGSGPCLETGTSGSGMVVEKNGRFYLRGIVSASFIDFTGCDNYTYTLFTDVLKYKDWIERIIFEI</sequence>
<dbReference type="InterPro" id="IPR018114">
    <property type="entry name" value="TRYPSIN_HIS"/>
</dbReference>
<evidence type="ECO:0000313" key="5">
    <source>
        <dbReference type="Proteomes" id="UP001107558"/>
    </source>
</evidence>
<dbReference type="Pfam" id="PF00089">
    <property type="entry name" value="Trypsin"/>
    <property type="match status" value="1"/>
</dbReference>
<organism evidence="4 5">
    <name type="scientific">Polypedilum vanderplanki</name>
    <name type="common">Sleeping chironomid midge</name>
    <dbReference type="NCBI Taxonomy" id="319348"/>
    <lineage>
        <taxon>Eukaryota</taxon>
        <taxon>Metazoa</taxon>
        <taxon>Ecdysozoa</taxon>
        <taxon>Arthropoda</taxon>
        <taxon>Hexapoda</taxon>
        <taxon>Insecta</taxon>
        <taxon>Pterygota</taxon>
        <taxon>Neoptera</taxon>
        <taxon>Endopterygota</taxon>
        <taxon>Diptera</taxon>
        <taxon>Nematocera</taxon>
        <taxon>Chironomoidea</taxon>
        <taxon>Chironomidae</taxon>
        <taxon>Chironominae</taxon>
        <taxon>Polypedilum</taxon>
        <taxon>Polypedilum</taxon>
    </lineage>
</organism>
<dbReference type="GO" id="GO:0004252">
    <property type="term" value="F:serine-type endopeptidase activity"/>
    <property type="evidence" value="ECO:0007669"/>
    <property type="project" value="InterPro"/>
</dbReference>
<feature type="signal peptide" evidence="2">
    <location>
        <begin position="1"/>
        <end position="16"/>
    </location>
</feature>
<dbReference type="InterPro" id="IPR001254">
    <property type="entry name" value="Trypsin_dom"/>
</dbReference>
<feature type="domain" description="Peptidase S1" evidence="3">
    <location>
        <begin position="22"/>
        <end position="275"/>
    </location>
</feature>
<keyword evidence="2" id="KW-0732">Signal</keyword>
<dbReference type="SMART" id="SM00020">
    <property type="entry name" value="Tryp_SPc"/>
    <property type="match status" value="1"/>
</dbReference>
<dbReference type="PROSITE" id="PS00134">
    <property type="entry name" value="TRYPSIN_HIS"/>
    <property type="match status" value="1"/>
</dbReference>
<dbReference type="OrthoDB" id="238681at2759"/>
<dbReference type="PANTHER" id="PTHR24260:SF136">
    <property type="entry name" value="GH08193P-RELATED"/>
    <property type="match status" value="1"/>
</dbReference>
<evidence type="ECO:0000256" key="2">
    <source>
        <dbReference type="SAM" id="SignalP"/>
    </source>
</evidence>
<dbReference type="InterPro" id="IPR043504">
    <property type="entry name" value="Peptidase_S1_PA_chymotrypsin"/>
</dbReference>
<comment type="similarity">
    <text evidence="1">Belongs to the peptidase S1 family. CLIP subfamily.</text>
</comment>
<dbReference type="InterPro" id="IPR009003">
    <property type="entry name" value="Peptidase_S1_PA"/>
</dbReference>
<dbReference type="EMBL" id="JADBJN010000003">
    <property type="protein sequence ID" value="KAG5671657.1"/>
    <property type="molecule type" value="Genomic_DNA"/>
</dbReference>
<evidence type="ECO:0000313" key="4">
    <source>
        <dbReference type="EMBL" id="KAG5671657.1"/>
    </source>
</evidence>
<comment type="caution">
    <text evidence="4">The sequence shown here is derived from an EMBL/GenBank/DDBJ whole genome shotgun (WGS) entry which is preliminary data.</text>
</comment>
<dbReference type="PANTHER" id="PTHR24260">
    <property type="match status" value="1"/>
</dbReference>
<evidence type="ECO:0000256" key="1">
    <source>
        <dbReference type="ARBA" id="ARBA00024195"/>
    </source>
</evidence>
<dbReference type="InterPro" id="IPR051333">
    <property type="entry name" value="CLIP_Serine_Protease"/>
</dbReference>
<dbReference type="AlphaFoldDB" id="A0A9J6BP58"/>